<evidence type="ECO:0000256" key="3">
    <source>
        <dbReference type="ARBA" id="ARBA00010718"/>
    </source>
</evidence>
<comment type="caution">
    <text evidence="11">The sequence shown here is derived from an EMBL/GenBank/DDBJ whole genome shotgun (WGS) entry which is preliminary data.</text>
</comment>
<evidence type="ECO:0000256" key="9">
    <source>
        <dbReference type="RuleBase" id="RU367011"/>
    </source>
</evidence>
<proteinExistence type="inferred from homology"/>
<keyword evidence="12" id="KW-1185">Reference proteome</keyword>
<dbReference type="InterPro" id="IPR018338">
    <property type="entry name" value="Carbonic_anhydrase_a-class_CS"/>
</dbReference>
<dbReference type="GO" id="GO:0004089">
    <property type="term" value="F:carbonate dehydratase activity"/>
    <property type="evidence" value="ECO:0007669"/>
    <property type="project" value="UniProtKB-UniRule"/>
</dbReference>
<dbReference type="EMBL" id="DAKRPA010000082">
    <property type="protein sequence ID" value="DAZ99468.1"/>
    <property type="molecule type" value="Genomic_DNA"/>
</dbReference>
<keyword evidence="5 9" id="KW-0479">Metal-binding</keyword>
<feature type="signal peptide" evidence="9">
    <location>
        <begin position="1"/>
        <end position="21"/>
    </location>
</feature>
<accession>A0AAV2Z084</accession>
<gene>
    <name evidence="11" type="ORF">N0F65_001653</name>
</gene>
<evidence type="ECO:0000313" key="11">
    <source>
        <dbReference type="EMBL" id="DAZ99468.1"/>
    </source>
</evidence>
<comment type="catalytic activity">
    <reaction evidence="8 9">
        <text>hydrogencarbonate + H(+) = CO2 + H2O</text>
        <dbReference type="Rhea" id="RHEA:10748"/>
        <dbReference type="ChEBI" id="CHEBI:15377"/>
        <dbReference type="ChEBI" id="CHEBI:15378"/>
        <dbReference type="ChEBI" id="CHEBI:16526"/>
        <dbReference type="ChEBI" id="CHEBI:17544"/>
        <dbReference type="EC" id="4.2.1.1"/>
    </reaction>
</comment>
<comment type="function">
    <text evidence="2 9">Reversible hydration of carbon dioxide.</text>
</comment>
<dbReference type="PANTHER" id="PTHR18952:SF265">
    <property type="entry name" value="CARBONIC ANHYDRASE"/>
    <property type="match status" value="1"/>
</dbReference>
<evidence type="ECO:0000256" key="7">
    <source>
        <dbReference type="ARBA" id="ARBA00023239"/>
    </source>
</evidence>
<keyword evidence="7 9" id="KW-0456">Lyase</keyword>
<sequence length="272" mass="29688">VITMQLSLFAALAFFSAVVAGDAVGASGDKQWGYRASDDKSFGPPQWGEKFPNCNGKRQSPIDINLRDACGVADSTPAPLQFAGECSKFNMKQTSDSYKGEVQNGTCTVSVNKKDYSMLQFHIHSPSEHTINGKAFDAEAHFVHKNADGSGLLVVGLFLEKQANVKTDPWLSSVWQTLGNVNSNKTVPMELGSYSALLTAHVAKCHAFNYPGSLTTPTCDEIVDWWVIEKPLPVSPEDFDQFQKHLERLPATDKGHGARPVQPLNGRTVVVY</sequence>
<evidence type="ECO:0000256" key="4">
    <source>
        <dbReference type="ARBA" id="ARBA00012925"/>
    </source>
</evidence>
<protein>
    <recommendedName>
        <fullName evidence="4 9">Carbonic anhydrase</fullName>
        <ecNumber evidence="4 9">4.2.1.1</ecNumber>
    </recommendedName>
</protein>
<dbReference type="PROSITE" id="PS51144">
    <property type="entry name" value="ALPHA_CA_2"/>
    <property type="match status" value="1"/>
</dbReference>
<evidence type="ECO:0000259" key="10">
    <source>
        <dbReference type="PROSITE" id="PS51144"/>
    </source>
</evidence>
<dbReference type="SMART" id="SM01057">
    <property type="entry name" value="Carb_anhydrase"/>
    <property type="match status" value="1"/>
</dbReference>
<dbReference type="Pfam" id="PF00194">
    <property type="entry name" value="Carb_anhydrase"/>
    <property type="match status" value="1"/>
</dbReference>
<dbReference type="Gene3D" id="3.10.200.10">
    <property type="entry name" value="Alpha carbonic anhydrase"/>
    <property type="match status" value="1"/>
</dbReference>
<comment type="cofactor">
    <cofactor evidence="1 9">
        <name>Zn(2+)</name>
        <dbReference type="ChEBI" id="CHEBI:29105"/>
    </cofactor>
</comment>
<dbReference type="PANTHER" id="PTHR18952">
    <property type="entry name" value="CARBONIC ANHYDRASE"/>
    <property type="match status" value="1"/>
</dbReference>
<dbReference type="InterPro" id="IPR023561">
    <property type="entry name" value="Carbonic_anhydrase_a-class"/>
</dbReference>
<dbReference type="GO" id="GO:0008270">
    <property type="term" value="F:zinc ion binding"/>
    <property type="evidence" value="ECO:0007669"/>
    <property type="project" value="UniProtKB-UniRule"/>
</dbReference>
<name>A0AAV2Z084_9STRA</name>
<dbReference type="PROSITE" id="PS00162">
    <property type="entry name" value="ALPHA_CA_1"/>
    <property type="match status" value="1"/>
</dbReference>
<feature type="domain" description="Alpha-carbonic anhydrase" evidence="10">
    <location>
        <begin position="30"/>
        <end position="272"/>
    </location>
</feature>
<evidence type="ECO:0000256" key="2">
    <source>
        <dbReference type="ARBA" id="ARBA00002904"/>
    </source>
</evidence>
<dbReference type="InterPro" id="IPR001148">
    <property type="entry name" value="CA_dom"/>
</dbReference>
<dbReference type="InterPro" id="IPR036398">
    <property type="entry name" value="CA_dom_sf"/>
</dbReference>
<reference evidence="11" key="1">
    <citation type="submission" date="2022-11" db="EMBL/GenBank/DDBJ databases">
        <authorList>
            <person name="Morgan W.R."/>
            <person name="Tartar A."/>
        </authorList>
    </citation>
    <scope>NUCLEOTIDE SEQUENCE</scope>
    <source>
        <strain evidence="11">ARSEF 373</strain>
    </source>
</reference>
<evidence type="ECO:0000256" key="6">
    <source>
        <dbReference type="ARBA" id="ARBA00022833"/>
    </source>
</evidence>
<evidence type="ECO:0000313" key="12">
    <source>
        <dbReference type="Proteomes" id="UP001146120"/>
    </source>
</evidence>
<dbReference type="InterPro" id="IPR041891">
    <property type="entry name" value="Alpha_CA_prokaryot-like"/>
</dbReference>
<dbReference type="SUPFAM" id="SSF51069">
    <property type="entry name" value="Carbonic anhydrase"/>
    <property type="match status" value="1"/>
</dbReference>
<feature type="chain" id="PRO_5043102681" description="Carbonic anhydrase" evidence="9">
    <location>
        <begin position="22"/>
        <end position="272"/>
    </location>
</feature>
<reference evidence="11" key="2">
    <citation type="journal article" date="2023" name="Microbiol Resour">
        <title>Decontamination and Annotation of the Draft Genome Sequence of the Oomycete Lagenidium giganteum ARSEF 373.</title>
        <authorList>
            <person name="Morgan W.R."/>
            <person name="Tartar A."/>
        </authorList>
    </citation>
    <scope>NUCLEOTIDE SEQUENCE</scope>
    <source>
        <strain evidence="11">ARSEF 373</strain>
    </source>
</reference>
<keyword evidence="6 9" id="KW-0862">Zinc</keyword>
<dbReference type="EC" id="4.2.1.1" evidence="4 9"/>
<keyword evidence="9" id="KW-0732">Signal</keyword>
<comment type="similarity">
    <text evidence="3 9">Belongs to the alpha-carbonic anhydrase family.</text>
</comment>
<dbReference type="Proteomes" id="UP001146120">
    <property type="component" value="Unassembled WGS sequence"/>
</dbReference>
<evidence type="ECO:0000256" key="1">
    <source>
        <dbReference type="ARBA" id="ARBA00001947"/>
    </source>
</evidence>
<organism evidence="11 12">
    <name type="scientific">Lagenidium giganteum</name>
    <dbReference type="NCBI Taxonomy" id="4803"/>
    <lineage>
        <taxon>Eukaryota</taxon>
        <taxon>Sar</taxon>
        <taxon>Stramenopiles</taxon>
        <taxon>Oomycota</taxon>
        <taxon>Peronosporomycetes</taxon>
        <taxon>Pythiales</taxon>
        <taxon>Pythiaceae</taxon>
    </lineage>
</organism>
<dbReference type="CDD" id="cd03124">
    <property type="entry name" value="alpha_CA_prokaryotic_like"/>
    <property type="match status" value="1"/>
</dbReference>
<feature type="non-terminal residue" evidence="11">
    <location>
        <position position="1"/>
    </location>
</feature>
<dbReference type="AlphaFoldDB" id="A0AAV2Z084"/>
<evidence type="ECO:0000256" key="5">
    <source>
        <dbReference type="ARBA" id="ARBA00022723"/>
    </source>
</evidence>
<evidence type="ECO:0000256" key="8">
    <source>
        <dbReference type="ARBA" id="ARBA00048348"/>
    </source>
</evidence>